<evidence type="ECO:0000313" key="2">
    <source>
        <dbReference type="Proteomes" id="UP001151760"/>
    </source>
</evidence>
<gene>
    <name evidence="1" type="ORF">Tco_1030537</name>
</gene>
<reference evidence="1" key="1">
    <citation type="journal article" date="2022" name="Int. J. Mol. Sci.">
        <title>Draft Genome of Tanacetum Coccineum: Genomic Comparison of Closely Related Tanacetum-Family Plants.</title>
        <authorList>
            <person name="Yamashiro T."/>
            <person name="Shiraishi A."/>
            <person name="Nakayama K."/>
            <person name="Satake H."/>
        </authorList>
    </citation>
    <scope>NUCLEOTIDE SEQUENCE</scope>
</reference>
<proteinExistence type="predicted"/>
<evidence type="ECO:0000313" key="1">
    <source>
        <dbReference type="EMBL" id="GJT71251.1"/>
    </source>
</evidence>
<reference evidence="1" key="2">
    <citation type="submission" date="2022-01" db="EMBL/GenBank/DDBJ databases">
        <authorList>
            <person name="Yamashiro T."/>
            <person name="Shiraishi A."/>
            <person name="Satake H."/>
            <person name="Nakayama K."/>
        </authorList>
    </citation>
    <scope>NUCLEOTIDE SEQUENCE</scope>
</reference>
<sequence length="414" mass="47853">MDDPDLIMEEYIELEAEKAHRHGRTLNWETITYGKGSYFDDFDYLKHFENEFLAIVYNDALTSKPDISSEPMVIPLDKNEIDCRISFGKFEDEDYICIYDKNLFSYKLIFVNDLKLDSENGIDEVDLPHNNAIEQLDSGIDYNVDTQSHEFDDDFETNHDAHRESFNMEENFIIIGVIIQKLLLITRLSGIFTRQMNRLHVLDFGVLTEEIDQISSVGDFLTGDSFLHCHQGPVEEALSPFDRIQHFWERHAKWRNKRSRMLGGHFIGRLTEHFGLLTKERLRRLTVVIPNLTMIDRDELVRLRIYEWVGDSFTWVTPRPKRQYNDVAGADQVDPQIAEDGAQAVPAPVQLPPGPQVAAPSAKTMPRGFRGLKRRVATWMISCMTQLMDASGRNYQAFDSTLVGSSQMSYQRRT</sequence>
<organism evidence="1 2">
    <name type="scientific">Tanacetum coccineum</name>
    <dbReference type="NCBI Taxonomy" id="301880"/>
    <lineage>
        <taxon>Eukaryota</taxon>
        <taxon>Viridiplantae</taxon>
        <taxon>Streptophyta</taxon>
        <taxon>Embryophyta</taxon>
        <taxon>Tracheophyta</taxon>
        <taxon>Spermatophyta</taxon>
        <taxon>Magnoliopsida</taxon>
        <taxon>eudicotyledons</taxon>
        <taxon>Gunneridae</taxon>
        <taxon>Pentapetalae</taxon>
        <taxon>asterids</taxon>
        <taxon>campanulids</taxon>
        <taxon>Asterales</taxon>
        <taxon>Asteraceae</taxon>
        <taxon>Asteroideae</taxon>
        <taxon>Anthemideae</taxon>
        <taxon>Anthemidinae</taxon>
        <taxon>Tanacetum</taxon>
    </lineage>
</organism>
<accession>A0ABQ5G6H4</accession>
<comment type="caution">
    <text evidence="1">The sequence shown here is derived from an EMBL/GenBank/DDBJ whole genome shotgun (WGS) entry which is preliminary data.</text>
</comment>
<dbReference type="Proteomes" id="UP001151760">
    <property type="component" value="Unassembled WGS sequence"/>
</dbReference>
<keyword evidence="2" id="KW-1185">Reference proteome</keyword>
<name>A0ABQ5G6H4_9ASTR</name>
<dbReference type="EMBL" id="BQNB010018152">
    <property type="protein sequence ID" value="GJT71251.1"/>
    <property type="molecule type" value="Genomic_DNA"/>
</dbReference>
<protein>
    <submittedName>
        <fullName evidence="1">Uncharacterized protein</fullName>
    </submittedName>
</protein>